<reference evidence="1 2" key="2">
    <citation type="journal article" date="2019" name="G3 (Bethesda)">
        <title>Hybrid Assembly of the Genome of the Entomopathogenic Nematode Steinernema carpocapsae Identifies the X-Chromosome.</title>
        <authorList>
            <person name="Serra L."/>
            <person name="Macchietto M."/>
            <person name="Macias-Munoz A."/>
            <person name="McGill C.J."/>
            <person name="Rodriguez I.M."/>
            <person name="Rodriguez B."/>
            <person name="Murad R."/>
            <person name="Mortazavi A."/>
        </authorList>
    </citation>
    <scope>NUCLEOTIDE SEQUENCE [LARGE SCALE GENOMIC DNA]</scope>
    <source>
        <strain evidence="1 2">ALL</strain>
    </source>
</reference>
<dbReference type="PANTHER" id="PTHR44147">
    <property type="entry name" value="DEHYDROGENASE/REDUCTASE SDR FAMILY MEMBER 1"/>
    <property type="match status" value="1"/>
</dbReference>
<dbReference type="Pfam" id="PF00106">
    <property type="entry name" value="adh_short"/>
    <property type="match status" value="1"/>
</dbReference>
<name>A0A4U5PGF8_STECR</name>
<dbReference type="InterPro" id="IPR002347">
    <property type="entry name" value="SDR_fam"/>
</dbReference>
<evidence type="ECO:0008006" key="3">
    <source>
        <dbReference type="Google" id="ProtNLM"/>
    </source>
</evidence>
<proteinExistence type="predicted"/>
<dbReference type="AlphaFoldDB" id="A0A4U5PGF8"/>
<comment type="caution">
    <text evidence="1">The sequence shown here is derived from an EMBL/GenBank/DDBJ whole genome shotgun (WGS) entry which is preliminary data.</text>
</comment>
<gene>
    <name evidence="1" type="ORF">L596_009821</name>
</gene>
<evidence type="ECO:0000313" key="1">
    <source>
        <dbReference type="EMBL" id="TKR95689.1"/>
    </source>
</evidence>
<keyword evidence="2" id="KW-1185">Reference proteome</keyword>
<protein>
    <recommendedName>
        <fullName evidence="3">Dehydrogenase/reductase SDR family member 1</fullName>
    </recommendedName>
</protein>
<dbReference type="EMBL" id="AZBU02000002">
    <property type="protein sequence ID" value="TKR95689.1"/>
    <property type="molecule type" value="Genomic_DNA"/>
</dbReference>
<dbReference type="PRINTS" id="PR00081">
    <property type="entry name" value="GDHRDH"/>
</dbReference>
<dbReference type="OrthoDB" id="1933717at2759"/>
<dbReference type="InterPro" id="IPR036291">
    <property type="entry name" value="NAD(P)-bd_dom_sf"/>
</dbReference>
<dbReference type="Proteomes" id="UP000298663">
    <property type="component" value="Unassembled WGS sequence"/>
</dbReference>
<dbReference type="STRING" id="34508.A0A4U5PGF8"/>
<dbReference type="Gene3D" id="3.40.50.720">
    <property type="entry name" value="NAD(P)-binding Rossmann-like Domain"/>
    <property type="match status" value="1"/>
</dbReference>
<sequence>MVANKPLSGKVALVTGGSRGIGRGVALQLGENGATVYVTARPTDKQEEFTKNLGISNLEKTAEQVTKRGGKGIAVYCDHSDPEDVKKLFERIEKEQNGRLDILVNSAFAGHTEVCLHSGKFWERDPSLFAINNDVGLTGSYICATYACRLMVPKKKGLIVTLSSVGGANYIFTPAYGVGNAACDRLAADMAHELVGTNVVTVAIWPGAVNTEYMKYCVEQNPELKSIFETAESQEFLGKCVVAMATDPKITDKSGHIVTTMHLAKEYGLVDENGEQPKDALIEQQEEHINFFNSTKPPKTA</sequence>
<dbReference type="PANTHER" id="PTHR44147:SF2">
    <property type="entry name" value="DEHYDROGENASE_REDUCTASE SDR FAMILY MEMBER 1"/>
    <property type="match status" value="1"/>
</dbReference>
<accession>A0A4U5PGF8</accession>
<evidence type="ECO:0000313" key="2">
    <source>
        <dbReference type="Proteomes" id="UP000298663"/>
    </source>
</evidence>
<reference evidence="1 2" key="1">
    <citation type="journal article" date="2015" name="Genome Biol.">
        <title>Comparative genomics of Steinernema reveals deeply conserved gene regulatory networks.</title>
        <authorList>
            <person name="Dillman A.R."/>
            <person name="Macchietto M."/>
            <person name="Porter C.F."/>
            <person name="Rogers A."/>
            <person name="Williams B."/>
            <person name="Antoshechkin I."/>
            <person name="Lee M.M."/>
            <person name="Goodwin Z."/>
            <person name="Lu X."/>
            <person name="Lewis E.E."/>
            <person name="Goodrich-Blair H."/>
            <person name="Stock S.P."/>
            <person name="Adams B.J."/>
            <person name="Sternberg P.W."/>
            <person name="Mortazavi A."/>
        </authorList>
    </citation>
    <scope>NUCLEOTIDE SEQUENCE [LARGE SCALE GENOMIC DNA]</scope>
    <source>
        <strain evidence="1 2">ALL</strain>
    </source>
</reference>
<organism evidence="1 2">
    <name type="scientific">Steinernema carpocapsae</name>
    <name type="common">Entomopathogenic nematode</name>
    <dbReference type="NCBI Taxonomy" id="34508"/>
    <lineage>
        <taxon>Eukaryota</taxon>
        <taxon>Metazoa</taxon>
        <taxon>Ecdysozoa</taxon>
        <taxon>Nematoda</taxon>
        <taxon>Chromadorea</taxon>
        <taxon>Rhabditida</taxon>
        <taxon>Tylenchina</taxon>
        <taxon>Panagrolaimomorpha</taxon>
        <taxon>Strongyloidoidea</taxon>
        <taxon>Steinernematidae</taxon>
        <taxon>Steinernema</taxon>
    </lineage>
</organism>
<dbReference type="SUPFAM" id="SSF51735">
    <property type="entry name" value="NAD(P)-binding Rossmann-fold domains"/>
    <property type="match status" value="1"/>
</dbReference>